<evidence type="ECO:0000313" key="3">
    <source>
        <dbReference type="Proteomes" id="UP000484858"/>
    </source>
</evidence>
<dbReference type="AlphaFoldDB" id="A0A829X942"/>
<feature type="transmembrane region" description="Helical" evidence="1">
    <location>
        <begin position="6"/>
        <end position="22"/>
    </location>
</feature>
<feature type="transmembrane region" description="Helical" evidence="1">
    <location>
        <begin position="34"/>
        <end position="52"/>
    </location>
</feature>
<proteinExistence type="predicted"/>
<name>A0A829X942_GLUOY</name>
<gene>
    <name evidence="2" type="ORF">NBRC3293_1513</name>
</gene>
<reference evidence="2 3" key="1">
    <citation type="submission" date="2013-04" db="EMBL/GenBank/DDBJ databases">
        <title>Gluconobacter oxydans NBRC 3293 whole genome sequence.</title>
        <authorList>
            <person name="Matsutani M."/>
            <person name="Yakushi T."/>
            <person name="Matsushita K."/>
        </authorList>
    </citation>
    <scope>NUCLEOTIDE SEQUENCE [LARGE SCALE GENOMIC DNA]</scope>
    <source>
        <strain evidence="2 3">NBRC 3293</strain>
    </source>
</reference>
<dbReference type="EMBL" id="BARJ01000009">
    <property type="protein sequence ID" value="GEM17016.1"/>
    <property type="molecule type" value="Genomic_DNA"/>
</dbReference>
<comment type="caution">
    <text evidence="2">The sequence shown here is derived from an EMBL/GenBank/DDBJ whole genome shotgun (WGS) entry which is preliminary data.</text>
</comment>
<dbReference type="Proteomes" id="UP000484858">
    <property type="component" value="Unassembled WGS sequence"/>
</dbReference>
<evidence type="ECO:0000256" key="1">
    <source>
        <dbReference type="SAM" id="Phobius"/>
    </source>
</evidence>
<organism evidence="2 3">
    <name type="scientific">Gluconobacter oxydans NBRC 3293</name>
    <dbReference type="NCBI Taxonomy" id="1315969"/>
    <lineage>
        <taxon>Bacteria</taxon>
        <taxon>Pseudomonadati</taxon>
        <taxon>Pseudomonadota</taxon>
        <taxon>Alphaproteobacteria</taxon>
        <taxon>Acetobacterales</taxon>
        <taxon>Acetobacteraceae</taxon>
        <taxon>Gluconobacter</taxon>
    </lineage>
</organism>
<keyword evidence="1" id="KW-1133">Transmembrane helix</keyword>
<dbReference type="RefSeq" id="WP_172492732.1">
    <property type="nucleotide sequence ID" value="NZ_BARJ01000009.1"/>
</dbReference>
<keyword evidence="1" id="KW-0812">Transmembrane</keyword>
<accession>A0A829X942</accession>
<sequence length="93" mass="9814">MTAPFISVLATLLIVGGGALLYTCSPNQKLLRRALHGMVPVLLGIGFLLLGITVLTTAASFCTACLMSVTLLMIVWCLLPLVVSFLSGRPSHD</sequence>
<evidence type="ECO:0008006" key="4">
    <source>
        <dbReference type="Google" id="ProtNLM"/>
    </source>
</evidence>
<feature type="transmembrane region" description="Helical" evidence="1">
    <location>
        <begin position="58"/>
        <end position="86"/>
    </location>
</feature>
<protein>
    <recommendedName>
        <fullName evidence="4">Transmembrane protein</fullName>
    </recommendedName>
</protein>
<evidence type="ECO:0000313" key="2">
    <source>
        <dbReference type="EMBL" id="GEM17016.1"/>
    </source>
</evidence>
<keyword evidence="1" id="KW-0472">Membrane</keyword>